<comment type="caution">
    <text evidence="12">The sequence shown here is derived from an EMBL/GenBank/DDBJ whole genome shotgun (WGS) entry which is preliminary data.</text>
</comment>
<dbReference type="Gene3D" id="2.60.120.10">
    <property type="entry name" value="Jelly Rolls"/>
    <property type="match status" value="1"/>
</dbReference>
<comment type="catalytic activity">
    <reaction evidence="1 11">
        <text>1,2-dihydroxy-5-(methylsulfanyl)pent-1-en-3-one + O2 = 4-methylsulfanyl-2-oxobutanoate + formate + 2 H(+)</text>
        <dbReference type="Rhea" id="RHEA:24504"/>
        <dbReference type="ChEBI" id="CHEBI:15378"/>
        <dbReference type="ChEBI" id="CHEBI:15379"/>
        <dbReference type="ChEBI" id="CHEBI:15740"/>
        <dbReference type="ChEBI" id="CHEBI:16723"/>
        <dbReference type="ChEBI" id="CHEBI:49252"/>
        <dbReference type="EC" id="1.13.11.54"/>
    </reaction>
</comment>
<comment type="cofactor">
    <cofactor evidence="11">
        <name>Fe(2+)</name>
        <dbReference type="ChEBI" id="CHEBI:29033"/>
    </cofactor>
    <cofactor evidence="11">
        <name>Ni(2+)</name>
        <dbReference type="ChEBI" id="CHEBI:49786"/>
    </cofactor>
    <text evidence="11">Binds either 1 Fe or Ni cation per monomer. Iron-binding promotes an acireductone dioxygenase reaction producing 2-keto-4-methylthiobutyrate, while nickel-binding promotes an acireductone dioxygenase reaction producing 3-(methylsulfanyl)propanoate.</text>
</comment>
<dbReference type="EC" id="1.13.11.54" evidence="11"/>
<dbReference type="PANTHER" id="PTHR23418">
    <property type="entry name" value="ACIREDUCTONE DIOXYGENASE"/>
    <property type="match status" value="1"/>
</dbReference>
<sequence length="171" mass="20071">MGKAWYMSETIVDQRKECHRSPPEFCGLEKLAEIGIIYRHIPAHEKDAGLERACAEQGYDHWDEIIINREKLPNYDAKIKNFFQEHMHPDDEARYVVDGTGFFDVRDKEDRWIRILAQAGDLIILPSGIYHRFTVDDNDYLKAVRLFKGIPVWTAYLREEGGEDTFVRHDD</sequence>
<feature type="binding site" evidence="11">
    <location>
        <position position="86"/>
    </location>
    <ligand>
        <name>Fe(2+)</name>
        <dbReference type="ChEBI" id="CHEBI:29033"/>
        <note>for iron-dependent acireductone dioxygenase activity</note>
    </ligand>
</feature>
<dbReference type="SUPFAM" id="SSF51182">
    <property type="entry name" value="RmlC-like cupins"/>
    <property type="match status" value="1"/>
</dbReference>
<evidence type="ECO:0000256" key="9">
    <source>
        <dbReference type="ARBA" id="ARBA00023167"/>
    </source>
</evidence>
<comment type="catalytic activity">
    <reaction evidence="11">
        <text>1,2-dihydroxy-5-(methylsulfanyl)pent-1-en-3-one + O2 = 3-(methylsulfanyl)propanoate + CO + formate + 2 H(+)</text>
        <dbReference type="Rhea" id="RHEA:14161"/>
        <dbReference type="ChEBI" id="CHEBI:15378"/>
        <dbReference type="ChEBI" id="CHEBI:15379"/>
        <dbReference type="ChEBI" id="CHEBI:15740"/>
        <dbReference type="ChEBI" id="CHEBI:17245"/>
        <dbReference type="ChEBI" id="CHEBI:49016"/>
        <dbReference type="ChEBI" id="CHEBI:49252"/>
        <dbReference type="EC" id="1.13.11.53"/>
    </reaction>
</comment>
<organism evidence="12 13">
    <name type="scientific">Steinernema hermaphroditum</name>
    <dbReference type="NCBI Taxonomy" id="289476"/>
    <lineage>
        <taxon>Eukaryota</taxon>
        <taxon>Metazoa</taxon>
        <taxon>Ecdysozoa</taxon>
        <taxon>Nematoda</taxon>
        <taxon>Chromadorea</taxon>
        <taxon>Rhabditida</taxon>
        <taxon>Tylenchina</taxon>
        <taxon>Panagrolaimomorpha</taxon>
        <taxon>Strongyloidoidea</taxon>
        <taxon>Steinernematidae</taxon>
        <taxon>Steinernema</taxon>
    </lineage>
</organism>
<dbReference type="AlphaFoldDB" id="A0AA39HDB5"/>
<dbReference type="InterPro" id="IPR027496">
    <property type="entry name" value="ARD_euk"/>
</dbReference>
<dbReference type="Pfam" id="PF03079">
    <property type="entry name" value="ARD"/>
    <property type="match status" value="1"/>
</dbReference>
<gene>
    <name evidence="12" type="ORF">QR680_016476</name>
</gene>
<dbReference type="HAMAP" id="MF_03154">
    <property type="entry name" value="Salvage_MtnD_euk"/>
    <property type="match status" value="1"/>
</dbReference>
<evidence type="ECO:0000256" key="2">
    <source>
        <dbReference type="ARBA" id="ARBA00022490"/>
    </source>
</evidence>
<dbReference type="InterPro" id="IPR011051">
    <property type="entry name" value="RmlC_Cupin_sf"/>
</dbReference>
<evidence type="ECO:0000313" key="12">
    <source>
        <dbReference type="EMBL" id="KAK0402688.1"/>
    </source>
</evidence>
<feature type="binding site" evidence="11">
    <location>
        <position position="131"/>
    </location>
    <ligand>
        <name>Fe(2+)</name>
        <dbReference type="ChEBI" id="CHEBI:29033"/>
        <note>for iron-dependent acireductone dioxygenase activity</note>
    </ligand>
</feature>
<feature type="binding site" evidence="11">
    <location>
        <position position="86"/>
    </location>
    <ligand>
        <name>Ni(2+)</name>
        <dbReference type="ChEBI" id="CHEBI:49786"/>
        <note>for nickel-dependent acireductone dioxygenase activity</note>
    </ligand>
</feature>
<feature type="binding site" evidence="11">
    <location>
        <position position="92"/>
    </location>
    <ligand>
        <name>Fe(2+)</name>
        <dbReference type="ChEBI" id="CHEBI:29033"/>
        <note>for iron-dependent acireductone dioxygenase activity</note>
    </ligand>
</feature>
<dbReference type="FunFam" id="2.60.120.10:FF:000099">
    <property type="entry name" value="1,2-dihydroxy-3-keto-5-methylthiopentene dioxygenase"/>
    <property type="match status" value="1"/>
</dbReference>
<evidence type="ECO:0000256" key="4">
    <source>
        <dbReference type="ARBA" id="ARBA00022605"/>
    </source>
</evidence>
<evidence type="ECO:0000256" key="6">
    <source>
        <dbReference type="ARBA" id="ARBA00022964"/>
    </source>
</evidence>
<proteinExistence type="inferred from homology"/>
<dbReference type="Proteomes" id="UP001175271">
    <property type="component" value="Unassembled WGS sequence"/>
</dbReference>
<comment type="function">
    <text evidence="11">Catalyzes 2 different reactions between oxygen and the acireductone 1,2-dihydroxy-3-keto-5-methylthiopentene (DHK-MTPene) depending upon the metal bound in the active site. Fe-containing acireductone dioxygenase (Fe-ARD) produces formate and 2-keto-4-methylthiobutyrate (KMTB), the alpha-ketoacid precursor of methionine in the methionine recycle pathway. Ni-containing acireductone dioxygenase (Ni-ARD) produces methylthiopropionate, carbon monoxide and formate, and does not lie on the methionine recycle pathway.</text>
</comment>
<dbReference type="CDD" id="cd02232">
    <property type="entry name" value="cupin_ARD"/>
    <property type="match status" value="1"/>
</dbReference>
<feature type="binding site" evidence="11">
    <location>
        <position position="131"/>
    </location>
    <ligand>
        <name>Ni(2+)</name>
        <dbReference type="ChEBI" id="CHEBI:49786"/>
        <note>for nickel-dependent acireductone dioxygenase activity</note>
    </ligand>
</feature>
<evidence type="ECO:0000256" key="11">
    <source>
        <dbReference type="HAMAP-Rule" id="MF_03154"/>
    </source>
</evidence>
<dbReference type="GO" id="GO:0005634">
    <property type="term" value="C:nucleus"/>
    <property type="evidence" value="ECO:0007669"/>
    <property type="project" value="UniProtKB-SubCell"/>
</dbReference>
<name>A0AA39HDB5_9BILA</name>
<dbReference type="GO" id="GO:0010309">
    <property type="term" value="F:acireductone dioxygenase [iron(II)-requiring] activity"/>
    <property type="evidence" value="ECO:0007669"/>
    <property type="project" value="UniProtKB-UniRule"/>
</dbReference>
<comment type="similarity">
    <text evidence="11">Belongs to the acireductone dioxygenase (ARD) family.</text>
</comment>
<feature type="binding site" evidence="11">
    <location>
        <position position="88"/>
    </location>
    <ligand>
        <name>Ni(2+)</name>
        <dbReference type="ChEBI" id="CHEBI:49786"/>
        <note>for nickel-dependent acireductone dioxygenase activity</note>
    </ligand>
</feature>
<dbReference type="GO" id="GO:0016151">
    <property type="term" value="F:nickel cation binding"/>
    <property type="evidence" value="ECO:0007669"/>
    <property type="project" value="UniProtKB-UniRule"/>
</dbReference>
<evidence type="ECO:0000256" key="3">
    <source>
        <dbReference type="ARBA" id="ARBA00022596"/>
    </source>
</evidence>
<comment type="subcellular location">
    <subcellularLocation>
        <location evidence="11">Cytoplasm</location>
    </subcellularLocation>
    <subcellularLocation>
        <location evidence="11">Nucleus</location>
    </subcellularLocation>
</comment>
<dbReference type="PANTHER" id="PTHR23418:SF0">
    <property type="entry name" value="ACIREDUCTONE DIOXYGENASE"/>
    <property type="match status" value="1"/>
</dbReference>
<dbReference type="GO" id="GO:0019509">
    <property type="term" value="P:L-methionine salvage from methylthioadenosine"/>
    <property type="evidence" value="ECO:0007669"/>
    <property type="project" value="UniProtKB-UniRule"/>
</dbReference>
<keyword evidence="7 11" id="KW-0560">Oxidoreductase</keyword>
<keyword evidence="3 11" id="KW-0533">Nickel</keyword>
<dbReference type="GO" id="GO:0010308">
    <property type="term" value="F:acireductone dioxygenase (Ni2+-requiring) activity"/>
    <property type="evidence" value="ECO:0007669"/>
    <property type="project" value="UniProtKB-UniRule"/>
</dbReference>
<keyword evidence="6 11" id="KW-0223">Dioxygenase</keyword>
<keyword evidence="13" id="KW-1185">Reference proteome</keyword>
<feature type="binding site" evidence="11">
    <location>
        <position position="88"/>
    </location>
    <ligand>
        <name>Fe(2+)</name>
        <dbReference type="ChEBI" id="CHEBI:29033"/>
        <note>for iron-dependent acireductone dioxygenase activity</note>
    </ligand>
</feature>
<reference evidence="12" key="1">
    <citation type="submission" date="2023-06" db="EMBL/GenBank/DDBJ databases">
        <title>Genomic analysis of the entomopathogenic nematode Steinernema hermaphroditum.</title>
        <authorList>
            <person name="Schwarz E.M."/>
            <person name="Heppert J.K."/>
            <person name="Baniya A."/>
            <person name="Schwartz H.T."/>
            <person name="Tan C.-H."/>
            <person name="Antoshechkin I."/>
            <person name="Sternberg P.W."/>
            <person name="Goodrich-Blair H."/>
            <person name="Dillman A.R."/>
        </authorList>
    </citation>
    <scope>NUCLEOTIDE SEQUENCE</scope>
    <source>
        <strain evidence="12">PS9179</strain>
        <tissue evidence="12">Whole animal</tissue>
    </source>
</reference>
<evidence type="ECO:0000313" key="13">
    <source>
        <dbReference type="Proteomes" id="UP001175271"/>
    </source>
</evidence>
<evidence type="ECO:0000256" key="8">
    <source>
        <dbReference type="ARBA" id="ARBA00023004"/>
    </source>
</evidence>
<accession>A0AA39HDB5</accession>
<protein>
    <recommendedName>
        <fullName evidence="11">Acireductone dioxygenase</fullName>
    </recommendedName>
    <alternativeName>
        <fullName evidence="11">Acireductone dioxygenase (Fe(2+)-requiring)</fullName>
        <shortName evidence="11">ARD'</shortName>
        <shortName evidence="11">Fe-ARD</shortName>
        <ecNumber evidence="11">1.13.11.54</ecNumber>
    </alternativeName>
    <alternativeName>
        <fullName evidence="11">Acireductone dioxygenase (Ni(2+)-requiring)</fullName>
        <shortName evidence="11">ARD</shortName>
        <shortName evidence="11">Ni-ARD</shortName>
        <ecNumber evidence="11">1.13.11.53</ecNumber>
    </alternativeName>
</protein>
<comment type="pathway">
    <text evidence="11">Amino-acid biosynthesis; L-methionine biosynthesis via salvage pathway; L-methionine from S-methyl-5-thio-alpha-D-ribose 1-phosphate: step 5/6.</text>
</comment>
<dbReference type="EMBL" id="JAUCMV010000004">
    <property type="protein sequence ID" value="KAK0402688.1"/>
    <property type="molecule type" value="Genomic_DNA"/>
</dbReference>
<keyword evidence="10 11" id="KW-0539">Nucleus</keyword>
<dbReference type="GO" id="GO:0005506">
    <property type="term" value="F:iron ion binding"/>
    <property type="evidence" value="ECO:0007669"/>
    <property type="project" value="UniProtKB-UniRule"/>
</dbReference>
<keyword evidence="2 11" id="KW-0963">Cytoplasm</keyword>
<dbReference type="EC" id="1.13.11.53" evidence="11"/>
<feature type="binding site" evidence="11">
    <location>
        <position position="92"/>
    </location>
    <ligand>
        <name>Ni(2+)</name>
        <dbReference type="ChEBI" id="CHEBI:49786"/>
        <note>for nickel-dependent acireductone dioxygenase activity</note>
    </ligand>
</feature>
<keyword evidence="9 11" id="KW-0486">Methionine biosynthesis</keyword>
<dbReference type="InterPro" id="IPR004313">
    <property type="entry name" value="ARD"/>
</dbReference>
<keyword evidence="5 11" id="KW-0479">Metal-binding</keyword>
<evidence type="ECO:0000256" key="5">
    <source>
        <dbReference type="ARBA" id="ARBA00022723"/>
    </source>
</evidence>
<keyword evidence="4 11" id="KW-0028">Amino-acid biosynthesis</keyword>
<evidence type="ECO:0000256" key="7">
    <source>
        <dbReference type="ARBA" id="ARBA00023002"/>
    </source>
</evidence>
<evidence type="ECO:0000256" key="10">
    <source>
        <dbReference type="ARBA" id="ARBA00023242"/>
    </source>
</evidence>
<dbReference type="GO" id="GO:0005737">
    <property type="term" value="C:cytoplasm"/>
    <property type="evidence" value="ECO:0007669"/>
    <property type="project" value="UniProtKB-SubCell"/>
</dbReference>
<evidence type="ECO:0000256" key="1">
    <source>
        <dbReference type="ARBA" id="ARBA00000428"/>
    </source>
</evidence>
<keyword evidence="8 11" id="KW-0408">Iron</keyword>
<dbReference type="InterPro" id="IPR014710">
    <property type="entry name" value="RmlC-like_jellyroll"/>
</dbReference>